<proteinExistence type="predicted"/>
<keyword evidence="2" id="KW-1133">Transmembrane helix</keyword>
<accession>A0A6P5SUR6</accession>
<dbReference type="Proteomes" id="UP000515124">
    <property type="component" value="Unplaced"/>
</dbReference>
<feature type="transmembrane region" description="Helical" evidence="2">
    <location>
        <begin position="207"/>
        <end position="225"/>
    </location>
</feature>
<feature type="compositionally biased region" description="Acidic residues" evidence="1">
    <location>
        <begin position="174"/>
        <end position="192"/>
    </location>
</feature>
<evidence type="ECO:0000256" key="2">
    <source>
        <dbReference type="SAM" id="Phobius"/>
    </source>
</evidence>
<name>A0A6P5SUR6_PRUAV</name>
<keyword evidence="2" id="KW-0812">Transmembrane</keyword>
<sequence>MANILLNQPLKRHNVITVTLPGSKVPEWFSFPDSDVGVLLLNSNYIHEHKIEIPWTFGLENTKLVLCTVWEITESFKGPCDVELSFFIDGVCIGYGLSLWSVSEGETGARHVWLQYVPLPAHTKPKSDDQLKPSISLIITVSCTGGKGLLFKSFGAHLAHISIPKDGDDGKNDENEENEDEDEYEYESDNDVGDEVRPRKIKKMTSLCISTWIFFMMGVVVLMLMDINPPQSTADSNTMIG</sequence>
<protein>
    <submittedName>
        <fullName evidence="4">Uncharacterized protein LOC110760050</fullName>
    </submittedName>
</protein>
<dbReference type="GeneID" id="110760050"/>
<keyword evidence="2" id="KW-0472">Membrane</keyword>
<dbReference type="RefSeq" id="XP_021817917.1">
    <property type="nucleotide sequence ID" value="XM_021962225.1"/>
</dbReference>
<evidence type="ECO:0000256" key="1">
    <source>
        <dbReference type="SAM" id="MobiDB-lite"/>
    </source>
</evidence>
<keyword evidence="3" id="KW-1185">Reference proteome</keyword>
<dbReference type="AlphaFoldDB" id="A0A6P5SUR6"/>
<reference evidence="4" key="1">
    <citation type="submission" date="2025-08" db="UniProtKB">
        <authorList>
            <consortium name="RefSeq"/>
        </authorList>
    </citation>
    <scope>IDENTIFICATION</scope>
</reference>
<feature type="region of interest" description="Disordered" evidence="1">
    <location>
        <begin position="165"/>
        <end position="192"/>
    </location>
</feature>
<dbReference type="KEGG" id="pavi:110760050"/>
<gene>
    <name evidence="4" type="primary">LOC110760050</name>
</gene>
<evidence type="ECO:0000313" key="4">
    <source>
        <dbReference type="RefSeq" id="XP_021817917.1"/>
    </source>
</evidence>
<organism evidence="3 4">
    <name type="scientific">Prunus avium</name>
    <name type="common">Cherry</name>
    <name type="synonym">Cerasus avium</name>
    <dbReference type="NCBI Taxonomy" id="42229"/>
    <lineage>
        <taxon>Eukaryota</taxon>
        <taxon>Viridiplantae</taxon>
        <taxon>Streptophyta</taxon>
        <taxon>Embryophyta</taxon>
        <taxon>Tracheophyta</taxon>
        <taxon>Spermatophyta</taxon>
        <taxon>Magnoliopsida</taxon>
        <taxon>eudicotyledons</taxon>
        <taxon>Gunneridae</taxon>
        <taxon>Pentapetalae</taxon>
        <taxon>rosids</taxon>
        <taxon>fabids</taxon>
        <taxon>Rosales</taxon>
        <taxon>Rosaceae</taxon>
        <taxon>Amygdaloideae</taxon>
        <taxon>Amygdaleae</taxon>
        <taxon>Prunus</taxon>
    </lineage>
</organism>
<evidence type="ECO:0000313" key="3">
    <source>
        <dbReference type="Proteomes" id="UP000515124"/>
    </source>
</evidence>